<dbReference type="EMBL" id="BMAV01016532">
    <property type="protein sequence ID" value="GFY67364.1"/>
    <property type="molecule type" value="Genomic_DNA"/>
</dbReference>
<reference evidence="6" key="1">
    <citation type="submission" date="2020-08" db="EMBL/GenBank/DDBJ databases">
        <title>Multicomponent nature underlies the extraordinary mechanical properties of spider dragline silk.</title>
        <authorList>
            <person name="Kono N."/>
            <person name="Nakamura H."/>
            <person name="Mori M."/>
            <person name="Yoshida Y."/>
            <person name="Ohtoshi R."/>
            <person name="Malay A.D."/>
            <person name="Moran D.A.P."/>
            <person name="Tomita M."/>
            <person name="Numata K."/>
            <person name="Arakawa K."/>
        </authorList>
    </citation>
    <scope>NUCLEOTIDE SEQUENCE</scope>
</reference>
<dbReference type="SUPFAM" id="SSF56574">
    <property type="entry name" value="Serpins"/>
    <property type="match status" value="1"/>
</dbReference>
<dbReference type="InterPro" id="IPR042178">
    <property type="entry name" value="Serpin_sf_1"/>
</dbReference>
<evidence type="ECO:0000313" key="7">
    <source>
        <dbReference type="Proteomes" id="UP000886998"/>
    </source>
</evidence>
<evidence type="ECO:0000256" key="4">
    <source>
        <dbReference type="RuleBase" id="RU000411"/>
    </source>
</evidence>
<dbReference type="Proteomes" id="UP000886998">
    <property type="component" value="Unassembled WGS sequence"/>
</dbReference>
<evidence type="ECO:0000256" key="3">
    <source>
        <dbReference type="ARBA" id="ARBA00022900"/>
    </source>
</evidence>
<dbReference type="InterPro" id="IPR042185">
    <property type="entry name" value="Serpin_sf_2"/>
</dbReference>
<protein>
    <submittedName>
        <fullName evidence="6">Serpin B12</fullName>
    </submittedName>
</protein>
<dbReference type="GO" id="GO:0005615">
    <property type="term" value="C:extracellular space"/>
    <property type="evidence" value="ECO:0007669"/>
    <property type="project" value="InterPro"/>
</dbReference>
<evidence type="ECO:0000256" key="1">
    <source>
        <dbReference type="ARBA" id="ARBA00009500"/>
    </source>
</evidence>
<dbReference type="InterPro" id="IPR023796">
    <property type="entry name" value="Serpin_dom"/>
</dbReference>
<dbReference type="InterPro" id="IPR000215">
    <property type="entry name" value="Serpin_fam"/>
</dbReference>
<dbReference type="Pfam" id="PF00079">
    <property type="entry name" value="Serpin"/>
    <property type="match status" value="1"/>
</dbReference>
<dbReference type="Gene3D" id="2.30.39.10">
    <property type="entry name" value="Alpha-1-antitrypsin, domain 1"/>
    <property type="match status" value="1"/>
</dbReference>
<dbReference type="AlphaFoldDB" id="A0A8X6YD36"/>
<dbReference type="SMART" id="SM00093">
    <property type="entry name" value="SERPIN"/>
    <property type="match status" value="1"/>
</dbReference>
<dbReference type="InterPro" id="IPR036186">
    <property type="entry name" value="Serpin_sf"/>
</dbReference>
<accession>A0A8X6YD36</accession>
<dbReference type="PANTHER" id="PTHR11461:SF211">
    <property type="entry name" value="GH10112P-RELATED"/>
    <property type="match status" value="1"/>
</dbReference>
<evidence type="ECO:0000256" key="2">
    <source>
        <dbReference type="ARBA" id="ARBA00022690"/>
    </source>
</evidence>
<gene>
    <name evidence="6" type="primary">Serpinb12</name>
    <name evidence="6" type="ORF">TNIN_430701</name>
</gene>
<dbReference type="OrthoDB" id="6419887at2759"/>
<dbReference type="PROSITE" id="PS00284">
    <property type="entry name" value="SERPIN"/>
    <property type="match status" value="1"/>
</dbReference>
<evidence type="ECO:0000259" key="5">
    <source>
        <dbReference type="SMART" id="SM00093"/>
    </source>
</evidence>
<dbReference type="PANTHER" id="PTHR11461">
    <property type="entry name" value="SERINE PROTEASE INHIBITOR, SERPIN"/>
    <property type="match status" value="1"/>
</dbReference>
<dbReference type="InterPro" id="IPR023795">
    <property type="entry name" value="Serpin_CS"/>
</dbReference>
<keyword evidence="3" id="KW-0722">Serine protease inhibitor</keyword>
<comment type="caution">
    <text evidence="6">The sequence shown here is derived from an EMBL/GenBank/DDBJ whole genome shotgun (WGS) entry which is preliminary data.</text>
</comment>
<name>A0A8X6YD36_9ARAC</name>
<comment type="similarity">
    <text evidence="1 4">Belongs to the serpin family.</text>
</comment>
<organism evidence="6 7">
    <name type="scientific">Trichonephila inaurata madagascariensis</name>
    <dbReference type="NCBI Taxonomy" id="2747483"/>
    <lineage>
        <taxon>Eukaryota</taxon>
        <taxon>Metazoa</taxon>
        <taxon>Ecdysozoa</taxon>
        <taxon>Arthropoda</taxon>
        <taxon>Chelicerata</taxon>
        <taxon>Arachnida</taxon>
        <taxon>Araneae</taxon>
        <taxon>Araneomorphae</taxon>
        <taxon>Entelegynae</taxon>
        <taxon>Araneoidea</taxon>
        <taxon>Nephilidae</taxon>
        <taxon>Trichonephila</taxon>
        <taxon>Trichonephila inaurata</taxon>
    </lineage>
</organism>
<evidence type="ECO:0000313" key="6">
    <source>
        <dbReference type="EMBL" id="GFY67364.1"/>
    </source>
</evidence>
<proteinExistence type="inferred from homology"/>
<keyword evidence="7" id="KW-1185">Reference proteome</keyword>
<feature type="domain" description="Serpin" evidence="5">
    <location>
        <begin position="1"/>
        <end position="173"/>
    </location>
</feature>
<keyword evidence="2" id="KW-0646">Protease inhibitor</keyword>
<dbReference type="Gene3D" id="3.30.497.10">
    <property type="entry name" value="Antithrombin, subunit I, domain 2"/>
    <property type="match status" value="1"/>
</dbReference>
<dbReference type="GO" id="GO:0004867">
    <property type="term" value="F:serine-type endopeptidase inhibitor activity"/>
    <property type="evidence" value="ECO:0007669"/>
    <property type="project" value="UniProtKB-KW"/>
</dbReference>
<sequence length="173" mass="19536">MTTTGRYRYSENDDFKAVEVPFKGDDVILLILSPNKRNGLKTLEKSVTSKEFLTIHRELNEKIINFSVPNIKLKYEKDLSSVLKTLGVKKMFDPFTADFSEINFESNSYVGQVLHKVEININERGSEASGATGVISCKETPPEFSINHPFLFAIVEKGSGSEWILFLGRINKL</sequence>